<dbReference type="PANTHER" id="PTHR46796">
    <property type="entry name" value="HTH-TYPE TRANSCRIPTIONAL ACTIVATOR RHAS-RELATED"/>
    <property type="match status" value="1"/>
</dbReference>
<dbReference type="Gene3D" id="1.10.10.60">
    <property type="entry name" value="Homeodomain-like"/>
    <property type="match status" value="1"/>
</dbReference>
<dbReference type="AlphaFoldDB" id="A0A010STM5"/>
<dbReference type="PROSITE" id="PS00041">
    <property type="entry name" value="HTH_ARAC_FAMILY_1"/>
    <property type="match status" value="1"/>
</dbReference>
<accession>A0A010STM5</accession>
<dbReference type="PATRIC" id="fig|1042209.11.peg.1095"/>
<organism evidence="7 8">
    <name type="scientific">Pseudomonas fluorescens HK44</name>
    <dbReference type="NCBI Taxonomy" id="1042209"/>
    <lineage>
        <taxon>Bacteria</taxon>
        <taxon>Pseudomonadati</taxon>
        <taxon>Pseudomonadota</taxon>
        <taxon>Gammaproteobacteria</taxon>
        <taxon>Pseudomonadales</taxon>
        <taxon>Pseudomonadaceae</taxon>
        <taxon>Pseudomonas</taxon>
    </lineage>
</organism>
<evidence type="ECO:0000256" key="4">
    <source>
        <dbReference type="ARBA" id="ARBA00023163"/>
    </source>
</evidence>
<name>A0A010STM5_PSEFL</name>
<dbReference type="RefSeq" id="WP_019689486.1">
    <property type="nucleotide sequence ID" value="NZ_AFOY02000004.1"/>
</dbReference>
<dbReference type="InterPro" id="IPR050204">
    <property type="entry name" value="AraC_XylS_family_regulators"/>
</dbReference>
<protein>
    <submittedName>
        <fullName evidence="7">Transcriptional regulator</fullName>
    </submittedName>
</protein>
<keyword evidence="4" id="KW-0804">Transcription</keyword>
<evidence type="ECO:0000256" key="3">
    <source>
        <dbReference type="ARBA" id="ARBA00023125"/>
    </source>
</evidence>
<dbReference type="SMART" id="SM00342">
    <property type="entry name" value="HTH_ARAC"/>
    <property type="match status" value="1"/>
</dbReference>
<dbReference type="GO" id="GO:0003700">
    <property type="term" value="F:DNA-binding transcription factor activity"/>
    <property type="evidence" value="ECO:0007669"/>
    <property type="project" value="InterPro"/>
</dbReference>
<evidence type="ECO:0000256" key="2">
    <source>
        <dbReference type="ARBA" id="ARBA00023015"/>
    </source>
</evidence>
<dbReference type="InterPro" id="IPR018060">
    <property type="entry name" value="HTH_AraC"/>
</dbReference>
<keyword evidence="2" id="KW-0805">Transcription regulation</keyword>
<dbReference type="GO" id="GO:0043565">
    <property type="term" value="F:sequence-specific DNA binding"/>
    <property type="evidence" value="ECO:0007669"/>
    <property type="project" value="InterPro"/>
</dbReference>
<evidence type="ECO:0000256" key="1">
    <source>
        <dbReference type="ARBA" id="ARBA00004496"/>
    </source>
</evidence>
<dbReference type="Proteomes" id="UP000022611">
    <property type="component" value="Unassembled WGS sequence"/>
</dbReference>
<evidence type="ECO:0000313" key="8">
    <source>
        <dbReference type="Proteomes" id="UP000022611"/>
    </source>
</evidence>
<dbReference type="GO" id="GO:0009893">
    <property type="term" value="P:positive regulation of metabolic process"/>
    <property type="evidence" value="ECO:0007669"/>
    <property type="project" value="UniProtKB-ARBA"/>
</dbReference>
<comment type="subcellular location">
    <subcellularLocation>
        <location evidence="1">Cytoplasm</location>
    </subcellularLocation>
</comment>
<dbReference type="GO" id="GO:0005737">
    <property type="term" value="C:cytoplasm"/>
    <property type="evidence" value="ECO:0007669"/>
    <property type="project" value="UniProtKB-SubCell"/>
</dbReference>
<sequence>MQINRLSTPPLADIRSDEQVMFVRVGEQAVCLTLAGCALCCCLPAGWQGLLAVHGELDMTDGVQIQPMPEACLVKLQVFIDRGAGMIDQGPRLAPWAALPVTFETIESDTLRERWYIEQALHGGLSYRAFASVLRHHENYWLVQFLLEQGGSSEKLVWLAQRYGVSVSHFRRLCRQALGGATKPALRAWRTAQALLSMSLEDRSLTDVALQLGYASSSHFSKDIRELVGFAPSSLADITHLSGK</sequence>
<dbReference type="EMBL" id="AFOY02000004">
    <property type="protein sequence ID" value="EXF96140.1"/>
    <property type="molecule type" value="Genomic_DNA"/>
</dbReference>
<comment type="caution">
    <text evidence="7">The sequence shown here is derived from an EMBL/GenBank/DDBJ whole genome shotgun (WGS) entry which is preliminary data.</text>
</comment>
<comment type="function">
    <text evidence="5">Regulatory protein of the TOL plasmid xyl operons. XylS activates the xylXYZLTEGFJQKIH operon required for the degradation of toluene, m-xylene and p-xylene.</text>
</comment>
<evidence type="ECO:0000256" key="5">
    <source>
        <dbReference type="ARBA" id="ARBA00037345"/>
    </source>
</evidence>
<dbReference type="HOGENOM" id="CLU_082966_2_0_6"/>
<feature type="domain" description="HTH araC/xylS-type" evidence="6">
    <location>
        <begin position="140"/>
        <end position="238"/>
    </location>
</feature>
<reference evidence="7 8" key="1">
    <citation type="journal article" date="2011" name="J. Bacteriol.">
        <title>Draft genome sequence of the polycyclic aromatic hydrocarbon-degrading, genetically engineered bioluminescent bioreporter Pseudomonas fluorescens HK44.</title>
        <authorList>
            <person name="Chauhan A."/>
            <person name="Layton A.C."/>
            <person name="Williams D.E."/>
            <person name="Smartt A.E."/>
            <person name="Ripp S."/>
            <person name="Karpinets T.V."/>
            <person name="Brown S.D."/>
            <person name="Sayler G.S."/>
        </authorList>
    </citation>
    <scope>NUCLEOTIDE SEQUENCE [LARGE SCALE GENOMIC DNA]</scope>
    <source>
        <strain evidence="7 8">HK44</strain>
    </source>
</reference>
<proteinExistence type="predicted"/>
<dbReference type="SUPFAM" id="SSF46689">
    <property type="entry name" value="Homeodomain-like"/>
    <property type="match status" value="1"/>
</dbReference>
<evidence type="ECO:0000313" key="7">
    <source>
        <dbReference type="EMBL" id="EXF96140.1"/>
    </source>
</evidence>
<dbReference type="InterPro" id="IPR009057">
    <property type="entry name" value="Homeodomain-like_sf"/>
</dbReference>
<dbReference type="Pfam" id="PF12833">
    <property type="entry name" value="HTH_18"/>
    <property type="match status" value="1"/>
</dbReference>
<dbReference type="InterPro" id="IPR018062">
    <property type="entry name" value="HTH_AraC-typ_CS"/>
</dbReference>
<dbReference type="eggNOG" id="COG2207">
    <property type="taxonomic scope" value="Bacteria"/>
</dbReference>
<gene>
    <name evidence="7" type="ORF">HK44_022770</name>
</gene>
<evidence type="ECO:0000259" key="6">
    <source>
        <dbReference type="PROSITE" id="PS01124"/>
    </source>
</evidence>
<dbReference type="PROSITE" id="PS01124">
    <property type="entry name" value="HTH_ARAC_FAMILY_2"/>
    <property type="match status" value="1"/>
</dbReference>
<keyword evidence="3" id="KW-0238">DNA-binding</keyword>